<organism evidence="2 3">
    <name type="scientific">Dendrobium catenatum</name>
    <dbReference type="NCBI Taxonomy" id="906689"/>
    <lineage>
        <taxon>Eukaryota</taxon>
        <taxon>Viridiplantae</taxon>
        <taxon>Streptophyta</taxon>
        <taxon>Embryophyta</taxon>
        <taxon>Tracheophyta</taxon>
        <taxon>Spermatophyta</taxon>
        <taxon>Magnoliopsida</taxon>
        <taxon>Liliopsida</taxon>
        <taxon>Asparagales</taxon>
        <taxon>Orchidaceae</taxon>
        <taxon>Epidendroideae</taxon>
        <taxon>Malaxideae</taxon>
        <taxon>Dendrobiinae</taxon>
        <taxon>Dendrobium</taxon>
    </lineage>
</organism>
<dbReference type="InterPro" id="IPR043502">
    <property type="entry name" value="DNA/RNA_pol_sf"/>
</dbReference>
<evidence type="ECO:0000259" key="1">
    <source>
        <dbReference type="PROSITE" id="PS50878"/>
    </source>
</evidence>
<feature type="domain" description="Reverse transcriptase" evidence="1">
    <location>
        <begin position="1"/>
        <end position="109"/>
    </location>
</feature>
<proteinExistence type="predicted"/>
<dbReference type="PANTHER" id="PTHR33116">
    <property type="entry name" value="REVERSE TRANSCRIPTASE ZINC-BINDING DOMAIN-CONTAINING PROTEIN-RELATED-RELATED"/>
    <property type="match status" value="1"/>
</dbReference>
<dbReference type="Proteomes" id="UP000233837">
    <property type="component" value="Unassembled WGS sequence"/>
</dbReference>
<reference evidence="2 3" key="1">
    <citation type="journal article" date="2016" name="Sci. Rep.">
        <title>The Dendrobium catenatum Lindl. genome sequence provides insights into polysaccharide synthase, floral development and adaptive evolution.</title>
        <authorList>
            <person name="Zhang G.Q."/>
            <person name="Xu Q."/>
            <person name="Bian C."/>
            <person name="Tsai W.C."/>
            <person name="Yeh C.M."/>
            <person name="Liu K.W."/>
            <person name="Yoshida K."/>
            <person name="Zhang L.S."/>
            <person name="Chang S.B."/>
            <person name="Chen F."/>
            <person name="Shi Y."/>
            <person name="Su Y.Y."/>
            <person name="Zhang Y.Q."/>
            <person name="Chen L.J."/>
            <person name="Yin Y."/>
            <person name="Lin M."/>
            <person name="Huang H."/>
            <person name="Deng H."/>
            <person name="Wang Z.W."/>
            <person name="Zhu S.L."/>
            <person name="Zhao X."/>
            <person name="Deng C."/>
            <person name="Niu S.C."/>
            <person name="Huang J."/>
            <person name="Wang M."/>
            <person name="Liu G.H."/>
            <person name="Yang H.J."/>
            <person name="Xiao X.J."/>
            <person name="Hsiao Y.Y."/>
            <person name="Wu W.L."/>
            <person name="Chen Y.Y."/>
            <person name="Mitsuda N."/>
            <person name="Ohme-Takagi M."/>
            <person name="Luo Y.B."/>
            <person name="Van de Peer Y."/>
            <person name="Liu Z.J."/>
        </authorList>
    </citation>
    <scope>NUCLEOTIDE SEQUENCE [LARGE SCALE GENOMIC DNA]</scope>
    <source>
        <tissue evidence="2">The whole plant</tissue>
    </source>
</reference>
<dbReference type="Pfam" id="PF00078">
    <property type="entry name" value="RVT_1"/>
    <property type="match status" value="1"/>
</dbReference>
<dbReference type="PANTHER" id="PTHR33116:SF76">
    <property type="entry name" value="DUF4283 DOMAIN-CONTAINING PROTEIN"/>
    <property type="match status" value="1"/>
</dbReference>
<dbReference type="InterPro" id="IPR026960">
    <property type="entry name" value="RVT-Znf"/>
</dbReference>
<sequence>MSPYLFCLVMDAFSNLLEDRGFKGITLNGYTISHLLYADDVLIFGEATLENCSLLVSIIKEFACMTGLHVNHEKCAIMFPKHVHNQRDICNALSIYNISTNISYLSIPLAFYRLKIEDYMPLIDSIHKKFTGWKATILSMAALKWDHLIDNRNLCDIFGHAAIAHIPDIALSKLISDIGWTIPDAFPSNISNVISGISINVADGPCLLWFDKLKSNFKNFMDEFYADYADCCWHRMVWHKRNALKFSVFAWLANVGGLKTTDALRIINIMVPTLCCLCQNGDETLSHLFFECSYSFSILTALIKGTTSFLLRPNILQIYDWLNGSFNGNVDVLNFYKLVLSAIIYFLWKERNNRIFGNQILCHTSLLLTIKRAVSEKIYKWRNAIALLDRI</sequence>
<dbReference type="AlphaFoldDB" id="A0A2I0VDI6"/>
<gene>
    <name evidence="2" type="ORF">MA16_Dca021529</name>
</gene>
<protein>
    <submittedName>
        <fullName evidence="2">tRNA pseudouridine38/39 synthase</fullName>
    </submittedName>
</protein>
<dbReference type="EMBL" id="KZ503778">
    <property type="protein sequence ID" value="PKU61472.1"/>
    <property type="molecule type" value="Genomic_DNA"/>
</dbReference>
<name>A0A2I0VDI6_9ASPA</name>
<evidence type="ECO:0000313" key="2">
    <source>
        <dbReference type="EMBL" id="PKU61472.1"/>
    </source>
</evidence>
<dbReference type="SUPFAM" id="SSF56672">
    <property type="entry name" value="DNA/RNA polymerases"/>
    <property type="match status" value="1"/>
</dbReference>
<accession>A0A2I0VDI6</accession>
<dbReference type="PROSITE" id="PS50878">
    <property type="entry name" value="RT_POL"/>
    <property type="match status" value="1"/>
</dbReference>
<dbReference type="Pfam" id="PF13966">
    <property type="entry name" value="zf-RVT"/>
    <property type="match status" value="1"/>
</dbReference>
<reference evidence="2 3" key="2">
    <citation type="journal article" date="2017" name="Nature">
        <title>The Apostasia genome and the evolution of orchids.</title>
        <authorList>
            <person name="Zhang G.Q."/>
            <person name="Liu K.W."/>
            <person name="Li Z."/>
            <person name="Lohaus R."/>
            <person name="Hsiao Y.Y."/>
            <person name="Niu S.C."/>
            <person name="Wang J.Y."/>
            <person name="Lin Y.C."/>
            <person name="Xu Q."/>
            <person name="Chen L.J."/>
            <person name="Yoshida K."/>
            <person name="Fujiwara S."/>
            <person name="Wang Z.W."/>
            <person name="Zhang Y.Q."/>
            <person name="Mitsuda N."/>
            <person name="Wang M."/>
            <person name="Liu G.H."/>
            <person name="Pecoraro L."/>
            <person name="Huang H.X."/>
            <person name="Xiao X.J."/>
            <person name="Lin M."/>
            <person name="Wu X.Y."/>
            <person name="Wu W.L."/>
            <person name="Chen Y.Y."/>
            <person name="Chang S.B."/>
            <person name="Sakamoto S."/>
            <person name="Ohme-Takagi M."/>
            <person name="Yagi M."/>
            <person name="Zeng S.J."/>
            <person name="Shen C.Y."/>
            <person name="Yeh C.M."/>
            <person name="Luo Y.B."/>
            <person name="Tsai W.C."/>
            <person name="Van de Peer Y."/>
            <person name="Liu Z.J."/>
        </authorList>
    </citation>
    <scope>NUCLEOTIDE SEQUENCE [LARGE SCALE GENOMIC DNA]</scope>
    <source>
        <tissue evidence="2">The whole plant</tissue>
    </source>
</reference>
<evidence type="ECO:0000313" key="3">
    <source>
        <dbReference type="Proteomes" id="UP000233837"/>
    </source>
</evidence>
<keyword evidence="3" id="KW-1185">Reference proteome</keyword>
<dbReference type="InterPro" id="IPR000477">
    <property type="entry name" value="RT_dom"/>
</dbReference>